<reference evidence="1 2" key="1">
    <citation type="submission" date="2020-07" db="EMBL/GenBank/DDBJ databases">
        <title>Endozoicomonas sp. nov., isolated from sediment.</title>
        <authorList>
            <person name="Gu T."/>
        </authorList>
    </citation>
    <scope>NUCLEOTIDE SEQUENCE [LARGE SCALE GENOMIC DNA]</scope>
    <source>
        <strain evidence="1 2">SM1973</strain>
    </source>
</reference>
<sequence length="86" mass="9850">MSSAKHKKYTDGIFLEQTELVGNLFNAYEQYPDVIEWWAVAPEIGRLLAKQTTDCVVIDSVLGTWVGLYSYKITIDCMVEKALQRF</sequence>
<evidence type="ECO:0000313" key="1">
    <source>
        <dbReference type="EMBL" id="NYZ70080.1"/>
    </source>
</evidence>
<dbReference type="AlphaFoldDB" id="A0A853I862"/>
<proteinExistence type="predicted"/>
<protein>
    <submittedName>
        <fullName evidence="1">Uncharacterized protein</fullName>
    </submittedName>
</protein>
<keyword evidence="2" id="KW-1185">Reference proteome</keyword>
<dbReference type="EMBL" id="JACCKB010000256">
    <property type="protein sequence ID" value="NYZ70080.1"/>
    <property type="molecule type" value="Genomic_DNA"/>
</dbReference>
<dbReference type="Proteomes" id="UP000569732">
    <property type="component" value="Unassembled WGS sequence"/>
</dbReference>
<organism evidence="1 2">
    <name type="scientific">Spartinivicinus marinus</name>
    <dbReference type="NCBI Taxonomy" id="2994442"/>
    <lineage>
        <taxon>Bacteria</taxon>
        <taxon>Pseudomonadati</taxon>
        <taxon>Pseudomonadota</taxon>
        <taxon>Gammaproteobacteria</taxon>
        <taxon>Oceanospirillales</taxon>
        <taxon>Zooshikellaceae</taxon>
        <taxon>Spartinivicinus</taxon>
    </lineage>
</organism>
<comment type="caution">
    <text evidence="1">The sequence shown here is derived from an EMBL/GenBank/DDBJ whole genome shotgun (WGS) entry which is preliminary data.</text>
</comment>
<name>A0A853I862_9GAMM</name>
<gene>
    <name evidence="1" type="ORF">H0A36_29120</name>
</gene>
<evidence type="ECO:0000313" key="2">
    <source>
        <dbReference type="Proteomes" id="UP000569732"/>
    </source>
</evidence>
<accession>A0A853I862</accession>
<dbReference type="RefSeq" id="WP_180572018.1">
    <property type="nucleotide sequence ID" value="NZ_JACCKB010000256.1"/>
</dbReference>